<dbReference type="GO" id="GO:0003723">
    <property type="term" value="F:RNA binding"/>
    <property type="evidence" value="ECO:0007669"/>
    <property type="project" value="UniProtKB-UniRule"/>
</dbReference>
<dbReference type="InterPro" id="IPR000504">
    <property type="entry name" value="RRM_dom"/>
</dbReference>
<proteinExistence type="predicted"/>
<feature type="compositionally biased region" description="Basic and acidic residues" evidence="3">
    <location>
        <begin position="183"/>
        <end position="205"/>
    </location>
</feature>
<dbReference type="PANTHER" id="PTHR48025">
    <property type="entry name" value="OS02G0815200 PROTEIN"/>
    <property type="match status" value="1"/>
</dbReference>
<dbReference type="Gene3D" id="3.30.70.330">
    <property type="match status" value="1"/>
</dbReference>
<dbReference type="PROSITE" id="PS50102">
    <property type="entry name" value="RRM"/>
    <property type="match status" value="1"/>
</dbReference>
<dbReference type="OrthoDB" id="439808at2759"/>
<dbReference type="Pfam" id="PF00076">
    <property type="entry name" value="RRM_1"/>
    <property type="match status" value="1"/>
</dbReference>
<dbReference type="SUPFAM" id="SSF54928">
    <property type="entry name" value="RNA-binding domain, RBD"/>
    <property type="match status" value="1"/>
</dbReference>
<dbReference type="SMART" id="SM00360">
    <property type="entry name" value="RRM"/>
    <property type="match status" value="1"/>
</dbReference>
<dbReference type="EMBL" id="MLAK01000566">
    <property type="protein sequence ID" value="OHT12334.1"/>
    <property type="molecule type" value="Genomic_DNA"/>
</dbReference>
<dbReference type="InterPro" id="IPR050502">
    <property type="entry name" value="Euk_RNA-bind_prot"/>
</dbReference>
<feature type="compositionally biased region" description="Acidic residues" evidence="3">
    <location>
        <begin position="9"/>
        <end position="19"/>
    </location>
</feature>
<dbReference type="CDD" id="cd00590">
    <property type="entry name" value="RRM_SF"/>
    <property type="match status" value="1"/>
</dbReference>
<feature type="region of interest" description="Disordered" evidence="3">
    <location>
        <begin position="93"/>
        <end position="225"/>
    </location>
</feature>
<evidence type="ECO:0000313" key="6">
    <source>
        <dbReference type="Proteomes" id="UP000179807"/>
    </source>
</evidence>
<evidence type="ECO:0000256" key="3">
    <source>
        <dbReference type="SAM" id="MobiDB-lite"/>
    </source>
</evidence>
<gene>
    <name evidence="5" type="ORF">TRFO_17926</name>
</gene>
<dbReference type="SMART" id="SM00361">
    <property type="entry name" value="RRM_1"/>
    <property type="match status" value="1"/>
</dbReference>
<dbReference type="GeneID" id="94834578"/>
<evidence type="ECO:0000259" key="4">
    <source>
        <dbReference type="PROSITE" id="PS50102"/>
    </source>
</evidence>
<evidence type="ECO:0000313" key="5">
    <source>
        <dbReference type="EMBL" id="OHT12334.1"/>
    </source>
</evidence>
<dbReference type="InterPro" id="IPR012677">
    <property type="entry name" value="Nucleotide-bd_a/b_plait_sf"/>
</dbReference>
<dbReference type="VEuPathDB" id="TrichDB:TRFO_17926"/>
<sequence>MSVPPEDNPPQEEQQEDTSDNITLYVNNLPLSCTDQDVQELFERFGKVINVCNRKNKKTGQFSGNSFVTLSRKEDGEKAIAELNDTEYKDRRIVVEQSNRPYMPDYKRKPNDGMRRPRDDRDRSPRYYSHGYRDDRYDSYRPPVRYDRNSYDMGPPPAYRQRYSDPYYDDYNYRRGGGGGYRDYPEYERRSSRYDRRDDDYDYDSRRHRSVSQNYRRRPTDTPSE</sequence>
<dbReference type="Proteomes" id="UP000179807">
    <property type="component" value="Unassembled WGS sequence"/>
</dbReference>
<evidence type="ECO:0000256" key="2">
    <source>
        <dbReference type="PROSITE-ProRule" id="PRU00176"/>
    </source>
</evidence>
<feature type="compositionally biased region" description="Basic and acidic residues" evidence="3">
    <location>
        <begin position="105"/>
        <end position="150"/>
    </location>
</feature>
<keyword evidence="6" id="KW-1185">Reference proteome</keyword>
<dbReference type="PANTHER" id="PTHR48025:SF1">
    <property type="entry name" value="RRM DOMAIN-CONTAINING PROTEIN"/>
    <property type="match status" value="1"/>
</dbReference>
<organism evidence="5 6">
    <name type="scientific">Tritrichomonas foetus</name>
    <dbReference type="NCBI Taxonomy" id="1144522"/>
    <lineage>
        <taxon>Eukaryota</taxon>
        <taxon>Metamonada</taxon>
        <taxon>Parabasalia</taxon>
        <taxon>Tritrichomonadida</taxon>
        <taxon>Tritrichomonadidae</taxon>
        <taxon>Tritrichomonas</taxon>
    </lineage>
</organism>
<feature type="region of interest" description="Disordered" evidence="3">
    <location>
        <begin position="1"/>
        <end position="20"/>
    </location>
</feature>
<keyword evidence="1 2" id="KW-0694">RNA-binding</keyword>
<accession>A0A1J4KRP0</accession>
<comment type="caution">
    <text evidence="5">The sequence shown here is derived from an EMBL/GenBank/DDBJ whole genome shotgun (WGS) entry which is preliminary data.</text>
</comment>
<dbReference type="InterPro" id="IPR035979">
    <property type="entry name" value="RBD_domain_sf"/>
</dbReference>
<name>A0A1J4KRP0_9EUKA</name>
<dbReference type="InterPro" id="IPR003954">
    <property type="entry name" value="RRM_euk-type"/>
</dbReference>
<protein>
    <recommendedName>
        <fullName evidence="4">RRM domain-containing protein</fullName>
    </recommendedName>
</protein>
<dbReference type="RefSeq" id="XP_068365470.1">
    <property type="nucleotide sequence ID" value="XM_068499874.1"/>
</dbReference>
<feature type="domain" description="RRM" evidence="4">
    <location>
        <begin position="22"/>
        <end position="100"/>
    </location>
</feature>
<dbReference type="AlphaFoldDB" id="A0A1J4KRP0"/>
<evidence type="ECO:0000256" key="1">
    <source>
        <dbReference type="ARBA" id="ARBA00022884"/>
    </source>
</evidence>
<reference evidence="5" key="1">
    <citation type="submission" date="2016-10" db="EMBL/GenBank/DDBJ databases">
        <authorList>
            <person name="Benchimol M."/>
            <person name="Almeida L.G."/>
            <person name="Vasconcelos A.T."/>
            <person name="Perreira-Neves A."/>
            <person name="Rosa I.A."/>
            <person name="Tasca T."/>
            <person name="Bogo M.R."/>
            <person name="de Souza W."/>
        </authorList>
    </citation>
    <scope>NUCLEOTIDE SEQUENCE [LARGE SCALE GENOMIC DNA]</scope>
    <source>
        <strain evidence="5">K</strain>
    </source>
</reference>